<evidence type="ECO:0000313" key="3">
    <source>
        <dbReference type="Proteomes" id="UP000767392"/>
    </source>
</evidence>
<dbReference type="Pfam" id="PF01381">
    <property type="entry name" value="HTH_3"/>
    <property type="match status" value="1"/>
</dbReference>
<dbReference type="Proteomes" id="UP000767392">
    <property type="component" value="Unassembled WGS sequence"/>
</dbReference>
<dbReference type="PROSITE" id="PS50943">
    <property type="entry name" value="HTH_CROC1"/>
    <property type="match status" value="1"/>
</dbReference>
<keyword evidence="3" id="KW-1185">Reference proteome</keyword>
<dbReference type="RefSeq" id="WP_105987444.1">
    <property type="nucleotide sequence ID" value="NZ_POST01000001.1"/>
</dbReference>
<dbReference type="CDD" id="cd00093">
    <property type="entry name" value="HTH_XRE"/>
    <property type="match status" value="1"/>
</dbReference>
<proteinExistence type="predicted"/>
<reference evidence="2 3" key="1">
    <citation type="submission" date="2018-08" db="EMBL/GenBank/DDBJ databases">
        <title>Comparative genomics of wild bee and flower associated Lactobacillus reveals potential adaptation to the bee host.</title>
        <authorList>
            <person name="Vuong H.Q."/>
            <person name="Mcfrederick Q.S."/>
        </authorList>
    </citation>
    <scope>NUCLEOTIDE SEQUENCE [LARGE SCALE GENOMIC DNA]</scope>
    <source>
        <strain evidence="2 3">HV_04</strain>
    </source>
</reference>
<organism evidence="2 3">
    <name type="scientific">Apilactobacillus timberlakei</name>
    <dbReference type="NCBI Taxonomy" id="2008380"/>
    <lineage>
        <taxon>Bacteria</taxon>
        <taxon>Bacillati</taxon>
        <taxon>Bacillota</taxon>
        <taxon>Bacilli</taxon>
        <taxon>Lactobacillales</taxon>
        <taxon>Lactobacillaceae</taxon>
        <taxon>Apilactobacillus</taxon>
    </lineage>
</organism>
<dbReference type="EMBL" id="QUAM01000001">
    <property type="protein sequence ID" value="TPR16193.1"/>
    <property type="molecule type" value="Genomic_DNA"/>
</dbReference>
<dbReference type="InterPro" id="IPR010982">
    <property type="entry name" value="Lambda_DNA-bd_dom_sf"/>
</dbReference>
<comment type="caution">
    <text evidence="2">The sequence shown here is derived from an EMBL/GenBank/DDBJ whole genome shotgun (WGS) entry which is preliminary data.</text>
</comment>
<dbReference type="InterPro" id="IPR001387">
    <property type="entry name" value="Cro/C1-type_HTH"/>
</dbReference>
<name>A0ABY2YVK2_9LACO</name>
<dbReference type="Gene3D" id="1.10.260.40">
    <property type="entry name" value="lambda repressor-like DNA-binding domains"/>
    <property type="match status" value="1"/>
</dbReference>
<accession>A0ABY2YVK2</accession>
<dbReference type="SMART" id="SM00530">
    <property type="entry name" value="HTH_XRE"/>
    <property type="match status" value="1"/>
</dbReference>
<gene>
    <name evidence="2" type="ORF">DY048_01650</name>
</gene>
<sequence length="143" mass="16717">MFPIRLKALRKGQKISLKQLAENLNNYSKDSEHHNTPAQIGNWERGVRSPSYLEIKKLSSYFNVSMDYLIGRTSIQHFNLATVLMSENKITFNDQTLTHHDRYEIFQLINGYLHGKSNKNKTKNDNEYQESLNLNLEDDNKRG</sequence>
<feature type="domain" description="HTH cro/C1-type" evidence="1">
    <location>
        <begin position="6"/>
        <end position="69"/>
    </location>
</feature>
<evidence type="ECO:0000259" key="1">
    <source>
        <dbReference type="PROSITE" id="PS50943"/>
    </source>
</evidence>
<dbReference type="SUPFAM" id="SSF47413">
    <property type="entry name" value="lambda repressor-like DNA-binding domains"/>
    <property type="match status" value="1"/>
</dbReference>
<protein>
    <submittedName>
        <fullName evidence="2">XRE family transcriptional regulator</fullName>
    </submittedName>
</protein>
<evidence type="ECO:0000313" key="2">
    <source>
        <dbReference type="EMBL" id="TPR16193.1"/>
    </source>
</evidence>